<dbReference type="InterPro" id="IPR020966">
    <property type="entry name" value="ALMT"/>
</dbReference>
<feature type="transmembrane region" description="Helical" evidence="9">
    <location>
        <begin position="50"/>
        <end position="69"/>
    </location>
</feature>
<evidence type="ECO:0000256" key="8">
    <source>
        <dbReference type="ARBA" id="ARBA00023303"/>
    </source>
</evidence>
<evidence type="ECO:0000256" key="6">
    <source>
        <dbReference type="ARBA" id="ARBA00023065"/>
    </source>
</evidence>
<keyword evidence="5 9" id="KW-1133">Transmembrane helix</keyword>
<evidence type="ECO:0008006" key="12">
    <source>
        <dbReference type="Google" id="ProtNLM"/>
    </source>
</evidence>
<dbReference type="GO" id="GO:0015743">
    <property type="term" value="P:malate transport"/>
    <property type="evidence" value="ECO:0007669"/>
    <property type="project" value="InterPro"/>
</dbReference>
<evidence type="ECO:0000256" key="5">
    <source>
        <dbReference type="ARBA" id="ARBA00022989"/>
    </source>
</evidence>
<evidence type="ECO:0000256" key="2">
    <source>
        <dbReference type="ARBA" id="ARBA00007079"/>
    </source>
</evidence>
<feature type="transmembrane region" description="Helical" evidence="9">
    <location>
        <begin position="106"/>
        <end position="123"/>
    </location>
</feature>
<dbReference type="Proteomes" id="UP001157418">
    <property type="component" value="Unassembled WGS sequence"/>
</dbReference>
<organism evidence="10 11">
    <name type="scientific">Lactuca virosa</name>
    <dbReference type="NCBI Taxonomy" id="75947"/>
    <lineage>
        <taxon>Eukaryota</taxon>
        <taxon>Viridiplantae</taxon>
        <taxon>Streptophyta</taxon>
        <taxon>Embryophyta</taxon>
        <taxon>Tracheophyta</taxon>
        <taxon>Spermatophyta</taxon>
        <taxon>Magnoliopsida</taxon>
        <taxon>eudicotyledons</taxon>
        <taxon>Gunneridae</taxon>
        <taxon>Pentapetalae</taxon>
        <taxon>asterids</taxon>
        <taxon>campanulids</taxon>
        <taxon>Asterales</taxon>
        <taxon>Asteraceae</taxon>
        <taxon>Cichorioideae</taxon>
        <taxon>Cichorieae</taxon>
        <taxon>Lactucinae</taxon>
        <taxon>Lactuca</taxon>
    </lineage>
</organism>
<keyword evidence="11" id="KW-1185">Reference proteome</keyword>
<keyword evidence="8" id="KW-0407">Ion channel</keyword>
<sequence length="452" mass="50734">MSTKIDNVHISIRNETSPTPSHTKQKKACFFSTLFSPILPTICEHDIKKLIHSFKVGFALFLVSLLYILDPLFEQVGENAMWAIMTIEVIFDFFGGATLSKGLLRGIGTLLGGGLGCLASTLASDLGKIEYTIVVGTLIFVFGAMATYCRLIPSINKRYDYGVTIFILTFNLVAASSLHGDHQVMELAHHRLSAVAMGFSVCIFISLLVFPMWATDELHQLTSSKFKQLASCIEECMEAFLVVGEKESRPIIHVSSCNSVLHSNSSDESLVNFARWEPTHGRFWFCNPWEKHQQITELLMEFASNILSLQGCLKSALQPSSMLLEVIKEPCKNVGLLLGLTMRELGENIMNKKRSNLEVVIMPELQSIKLELILLSTSKLGAIENVEDLAIANFLFLVMEMIDKVELLAKEVEALGKWLCIRRIPNFQLEEAFHSAGIKMKEWIEEWFEDMI</sequence>
<keyword evidence="4 9" id="KW-0812">Transmembrane</keyword>
<comment type="similarity">
    <text evidence="2">Belongs to the aromatic acid exporter (TC 2.A.85) family.</text>
</comment>
<evidence type="ECO:0000256" key="9">
    <source>
        <dbReference type="SAM" id="Phobius"/>
    </source>
</evidence>
<evidence type="ECO:0000313" key="11">
    <source>
        <dbReference type="Proteomes" id="UP001157418"/>
    </source>
</evidence>
<gene>
    <name evidence="10" type="ORF">LVIROSA_LOCUS33030</name>
</gene>
<feature type="transmembrane region" description="Helical" evidence="9">
    <location>
        <begin position="129"/>
        <end position="149"/>
    </location>
</feature>
<dbReference type="EMBL" id="CAKMRJ010005523">
    <property type="protein sequence ID" value="CAH1447418.1"/>
    <property type="molecule type" value="Genomic_DNA"/>
</dbReference>
<evidence type="ECO:0000256" key="7">
    <source>
        <dbReference type="ARBA" id="ARBA00023136"/>
    </source>
</evidence>
<keyword evidence="7 9" id="KW-0472">Membrane</keyword>
<feature type="transmembrane region" description="Helical" evidence="9">
    <location>
        <begin position="161"/>
        <end position="180"/>
    </location>
</feature>
<accession>A0AAU9PBY6</accession>
<comment type="caution">
    <text evidence="10">The sequence shown here is derived from an EMBL/GenBank/DDBJ whole genome shotgun (WGS) entry which is preliminary data.</text>
</comment>
<keyword evidence="6" id="KW-0406">Ion transport</keyword>
<name>A0AAU9PBY6_9ASTR</name>
<reference evidence="10 11" key="1">
    <citation type="submission" date="2022-01" db="EMBL/GenBank/DDBJ databases">
        <authorList>
            <person name="Xiong W."/>
            <person name="Schranz E."/>
        </authorList>
    </citation>
    <scope>NUCLEOTIDE SEQUENCE [LARGE SCALE GENOMIC DNA]</scope>
</reference>
<dbReference type="Pfam" id="PF11744">
    <property type="entry name" value="ALMT"/>
    <property type="match status" value="1"/>
</dbReference>
<protein>
    <recommendedName>
        <fullName evidence="12">Aluminum-activated malate transporter</fullName>
    </recommendedName>
</protein>
<evidence type="ECO:0000256" key="4">
    <source>
        <dbReference type="ARBA" id="ARBA00022692"/>
    </source>
</evidence>
<feature type="transmembrane region" description="Helical" evidence="9">
    <location>
        <begin position="192"/>
        <end position="214"/>
    </location>
</feature>
<proteinExistence type="inferred from homology"/>
<dbReference type="AlphaFoldDB" id="A0AAU9PBY6"/>
<dbReference type="GO" id="GO:0034220">
    <property type="term" value="P:monoatomic ion transmembrane transport"/>
    <property type="evidence" value="ECO:0007669"/>
    <property type="project" value="UniProtKB-KW"/>
</dbReference>
<evidence type="ECO:0000256" key="3">
    <source>
        <dbReference type="ARBA" id="ARBA00022448"/>
    </source>
</evidence>
<comment type="subcellular location">
    <subcellularLocation>
        <location evidence="1">Membrane</location>
        <topology evidence="1">Multi-pass membrane protein</topology>
    </subcellularLocation>
</comment>
<dbReference type="PANTHER" id="PTHR31086">
    <property type="entry name" value="ALUMINUM-ACTIVATED MALATE TRANSPORTER 10"/>
    <property type="match status" value="1"/>
</dbReference>
<evidence type="ECO:0000313" key="10">
    <source>
        <dbReference type="EMBL" id="CAH1447418.1"/>
    </source>
</evidence>
<evidence type="ECO:0000256" key="1">
    <source>
        <dbReference type="ARBA" id="ARBA00004141"/>
    </source>
</evidence>
<keyword evidence="3" id="KW-0813">Transport</keyword>
<dbReference type="GO" id="GO:0016020">
    <property type="term" value="C:membrane"/>
    <property type="evidence" value="ECO:0007669"/>
    <property type="project" value="UniProtKB-SubCell"/>
</dbReference>